<feature type="signal peptide" evidence="2">
    <location>
        <begin position="1"/>
        <end position="28"/>
    </location>
</feature>
<protein>
    <recommendedName>
        <fullName evidence="3">C2H2-type domain-containing protein</fullName>
    </recommendedName>
</protein>
<dbReference type="PROSITE" id="PS00028">
    <property type="entry name" value="ZINC_FINGER_C2H2_1"/>
    <property type="match status" value="1"/>
</dbReference>
<keyword evidence="5" id="KW-1185">Reference proteome</keyword>
<evidence type="ECO:0000313" key="5">
    <source>
        <dbReference type="Proteomes" id="UP000485058"/>
    </source>
</evidence>
<feature type="domain" description="C2H2-type" evidence="3">
    <location>
        <begin position="69"/>
        <end position="97"/>
    </location>
</feature>
<gene>
    <name evidence="4" type="ORF">HaLaN_21877</name>
</gene>
<keyword evidence="1" id="KW-0863">Zinc-finger</keyword>
<dbReference type="EMBL" id="BLLF01002454">
    <property type="protein sequence ID" value="GFH24143.1"/>
    <property type="molecule type" value="Genomic_DNA"/>
</dbReference>
<keyword evidence="2" id="KW-0732">Signal</keyword>
<feature type="chain" id="PRO_5025648625" description="C2H2-type domain-containing protein" evidence="2">
    <location>
        <begin position="29"/>
        <end position="106"/>
    </location>
</feature>
<dbReference type="PROSITE" id="PS50157">
    <property type="entry name" value="ZINC_FINGER_C2H2_2"/>
    <property type="match status" value="1"/>
</dbReference>
<keyword evidence="1" id="KW-0479">Metal-binding</keyword>
<name>A0A699ZN88_HAELA</name>
<dbReference type="InterPro" id="IPR013087">
    <property type="entry name" value="Znf_C2H2_type"/>
</dbReference>
<dbReference type="GO" id="GO:0008270">
    <property type="term" value="F:zinc ion binding"/>
    <property type="evidence" value="ECO:0007669"/>
    <property type="project" value="UniProtKB-KW"/>
</dbReference>
<evidence type="ECO:0000256" key="2">
    <source>
        <dbReference type="SAM" id="SignalP"/>
    </source>
</evidence>
<evidence type="ECO:0000256" key="1">
    <source>
        <dbReference type="PROSITE-ProRule" id="PRU00042"/>
    </source>
</evidence>
<comment type="caution">
    <text evidence="4">The sequence shown here is derived from an EMBL/GenBank/DDBJ whole genome shotgun (WGS) entry which is preliminary data.</text>
</comment>
<keyword evidence="1" id="KW-0862">Zinc</keyword>
<proteinExistence type="predicted"/>
<dbReference type="Proteomes" id="UP000485058">
    <property type="component" value="Unassembled WGS sequence"/>
</dbReference>
<organism evidence="4 5">
    <name type="scientific">Haematococcus lacustris</name>
    <name type="common">Green alga</name>
    <name type="synonym">Haematococcus pluvialis</name>
    <dbReference type="NCBI Taxonomy" id="44745"/>
    <lineage>
        <taxon>Eukaryota</taxon>
        <taxon>Viridiplantae</taxon>
        <taxon>Chlorophyta</taxon>
        <taxon>core chlorophytes</taxon>
        <taxon>Chlorophyceae</taxon>
        <taxon>CS clade</taxon>
        <taxon>Chlamydomonadales</taxon>
        <taxon>Haematococcaceae</taxon>
        <taxon>Haematococcus</taxon>
    </lineage>
</organism>
<evidence type="ECO:0000313" key="4">
    <source>
        <dbReference type="EMBL" id="GFH24143.1"/>
    </source>
</evidence>
<reference evidence="4 5" key="1">
    <citation type="submission" date="2020-02" db="EMBL/GenBank/DDBJ databases">
        <title>Draft genome sequence of Haematococcus lacustris strain NIES-144.</title>
        <authorList>
            <person name="Morimoto D."/>
            <person name="Nakagawa S."/>
            <person name="Yoshida T."/>
            <person name="Sawayama S."/>
        </authorList>
    </citation>
    <scope>NUCLEOTIDE SEQUENCE [LARGE SCALE GENOMIC DNA]</scope>
    <source>
        <strain evidence="4 5">NIES-144</strain>
    </source>
</reference>
<accession>A0A699ZN88</accession>
<evidence type="ECO:0000259" key="3">
    <source>
        <dbReference type="PROSITE" id="PS50157"/>
    </source>
</evidence>
<sequence length="106" mass="10939">MPPEPGVCLPLGGLALLLYPAITPVGLSNNNSAGARVDKVAITSTAGRGVSRKLAKDLQMCADGNADGLYCPRCNNTFACIASALQHMQAVHNVAAPLPARVEVNK</sequence>
<dbReference type="AlphaFoldDB" id="A0A699ZN88"/>